<feature type="compositionally biased region" description="Low complexity" evidence="1">
    <location>
        <begin position="2453"/>
        <end position="2462"/>
    </location>
</feature>
<feature type="compositionally biased region" description="Low complexity" evidence="1">
    <location>
        <begin position="2666"/>
        <end position="2694"/>
    </location>
</feature>
<feature type="region of interest" description="Disordered" evidence="1">
    <location>
        <begin position="1963"/>
        <end position="2462"/>
    </location>
</feature>
<feature type="region of interest" description="Disordered" evidence="1">
    <location>
        <begin position="1466"/>
        <end position="1498"/>
    </location>
</feature>
<feature type="region of interest" description="Disordered" evidence="1">
    <location>
        <begin position="970"/>
        <end position="1015"/>
    </location>
</feature>
<feature type="compositionally biased region" description="Polar residues" evidence="1">
    <location>
        <begin position="1377"/>
        <end position="1393"/>
    </location>
</feature>
<comment type="caution">
    <text evidence="2">The sequence shown here is derived from an EMBL/GenBank/DDBJ whole genome shotgun (WGS) entry which is preliminary data.</text>
</comment>
<feature type="region of interest" description="Disordered" evidence="1">
    <location>
        <begin position="1056"/>
        <end position="1096"/>
    </location>
</feature>
<feature type="compositionally biased region" description="Polar residues" evidence="1">
    <location>
        <begin position="2017"/>
        <end position="2042"/>
    </location>
</feature>
<dbReference type="Proteomes" id="UP001438707">
    <property type="component" value="Unassembled WGS sequence"/>
</dbReference>
<feature type="compositionally biased region" description="Polar residues" evidence="1">
    <location>
        <begin position="2163"/>
        <end position="2172"/>
    </location>
</feature>
<feature type="region of interest" description="Disordered" evidence="1">
    <location>
        <begin position="1880"/>
        <end position="1940"/>
    </location>
</feature>
<feature type="region of interest" description="Disordered" evidence="1">
    <location>
        <begin position="895"/>
        <end position="919"/>
    </location>
</feature>
<feature type="compositionally biased region" description="Polar residues" evidence="1">
    <location>
        <begin position="2106"/>
        <end position="2117"/>
    </location>
</feature>
<feature type="compositionally biased region" description="Basic residues" evidence="1">
    <location>
        <begin position="1586"/>
        <end position="1601"/>
    </location>
</feature>
<feature type="region of interest" description="Disordered" evidence="1">
    <location>
        <begin position="514"/>
        <end position="599"/>
    </location>
</feature>
<reference evidence="2 3" key="1">
    <citation type="journal article" date="2024" name="Nat. Commun.">
        <title>Phylogenomics reveals the evolutionary origins of lichenization in chlorophyte algae.</title>
        <authorList>
            <person name="Puginier C."/>
            <person name="Libourel C."/>
            <person name="Otte J."/>
            <person name="Skaloud P."/>
            <person name="Haon M."/>
            <person name="Grisel S."/>
            <person name="Petersen M."/>
            <person name="Berrin J.G."/>
            <person name="Delaux P.M."/>
            <person name="Dal Grande F."/>
            <person name="Keller J."/>
        </authorList>
    </citation>
    <scope>NUCLEOTIDE SEQUENCE [LARGE SCALE GENOMIC DNA]</scope>
    <source>
        <strain evidence="2 3">SAG 2145</strain>
    </source>
</reference>
<feature type="region of interest" description="Disordered" evidence="1">
    <location>
        <begin position="3174"/>
        <end position="3240"/>
    </location>
</feature>
<dbReference type="EMBL" id="JALJOS010000011">
    <property type="protein sequence ID" value="KAK9832896.1"/>
    <property type="molecule type" value="Genomic_DNA"/>
</dbReference>
<feature type="compositionally biased region" description="Basic residues" evidence="1">
    <location>
        <begin position="1523"/>
        <end position="1543"/>
    </location>
</feature>
<evidence type="ECO:0000313" key="2">
    <source>
        <dbReference type="EMBL" id="KAK9832896.1"/>
    </source>
</evidence>
<feature type="region of interest" description="Disordered" evidence="1">
    <location>
        <begin position="3300"/>
        <end position="3351"/>
    </location>
</feature>
<feature type="compositionally biased region" description="Basic residues" evidence="1">
    <location>
        <begin position="2128"/>
        <end position="2142"/>
    </location>
</feature>
<feature type="region of interest" description="Disordered" evidence="1">
    <location>
        <begin position="1135"/>
        <end position="1154"/>
    </location>
</feature>
<feature type="compositionally biased region" description="Polar residues" evidence="1">
    <location>
        <begin position="1567"/>
        <end position="1585"/>
    </location>
</feature>
<feature type="compositionally biased region" description="Basic and acidic residues" evidence="1">
    <location>
        <begin position="549"/>
        <end position="558"/>
    </location>
</feature>
<feature type="region of interest" description="Disordered" evidence="1">
    <location>
        <begin position="1186"/>
        <end position="1250"/>
    </location>
</feature>
<sequence length="3480" mass="363815">MAHLTTLTHASRLAVDFLSSEQLSSQKLQAAASTALKTIETLMQAKNAVDVQRNEAAPLLQAVASSCPDLHSGVAAVFKLCIELAVASRLPGPRGEEAASKAVQAFQVFELDGLFEDSSGDRDLVLTHVKPHFEKYLPAAMKSLEDLVGGAPSSSELTSQQAADSRPTRSHSVGTGSQGTSRHLRIQPQIQKSSSLGPSRGGSGLLSKGGSAGTGRGLTRQPTRSVLQRDVRRFHAKAGRTTKPSSAPDTVEDGDEVQSTVPQADEKRIKLDAAKRNLERQRRHKEQSKNRARAQAGQPLRPDARLQRSKVAPAKQASRGGNEEAPVRPPRPAQAPRAAAAPAATPAASSVPRTNAARPAESGNSSGGDFDGVCVPATIERPGASARDPADSLHASRELNFQRDAEALDAASDSEPQGDAPLEALQAQETQPQPAADTWMMAASKRPRQDVAKGLQRSQSALPRRLSAAIPSLERAQSLHASLVGIPAADLQRSHSAMPRTLPSIEAALHPSHAADGITKGGPPVKSTNLPGMTNLVPPAMPGPRGRHGASDQDRADHVAPAMQGLLPSTPDLEVQDPPASATGAPDALPDAASQDHSGRLQHCFSAPDLATASFPVSFAVRQPAPTTEGKAQPPCLQRTQDAATGSPQHADDLQNHKPVPGNLMPSSISSPPDARQASVQGLKQLHLADQAAPMSPLKNWMQPASRRSPQASLARMHSLPQTALDMQGRDPHQPTDRPLMPSGLVASLALPADSTHQGVTCGMQPDSSDDEEDPSDGGPGPSSMQAEGSGLVPADPFKQSQQQQPTGQKAIRKLQVFQDNALSGMAAPGVKAPGSWMHKASAGGGRMTARKSTVATTLRQPLTCGSKGSAVNPASPDFQAMTGNAAAAVTFTSPEPASRGPCTQSAVVSTPTGPPRMSERVITAPLGIWRPENSWKRLQGPRGSGMASPFAAAAYQGGPAAIAIKIGNPERQPLGPVGQQTSPPHHHCSGSSSMQLDRVSEGGSPVAPPLTSPAEKRTRNCIVATPLAAPQAASCKQIGGLDKCDKTPADAALHCPSTGPVEKGRQPSKELVGHPCQSPPQQENQAPSSMPNWEADLPLATSDAADGLAFKSTDALSEQNPPALHEACLIGAASPGSAPAKAEASPEKSPWSATVRLSRAITARNALAERKASCRTCRSSARLAAGLQEGPAPQRHAEPKRSRSTAKRRHSGHDRGSSLDKMPKPAAVSDTSVIPADARQTHAQPSITDTTSGLQIASLTDKAHVAVAGQHETIVNVYGRICVSSGTSLARERLEDKLRNAGLDAALACRYLCGGAMVNGEFRAAFQHVSSAAVFKSYKSVVKQELLVSKTKDHDASMEAGPKPTPAVPAVDGQGQPASPESQLQNRPRSLGASQDSLIWDLEIERSNYPIEQSSGLADAYPPSSRSKAHTADAVSFNKLRCSSPKADASPMQQAELLPPACISQQPLGQQGQSPQAQTADAGPSASHELQAAPSGQMALQPVRLSERHRGIPAEELPTPQPKRKAGSGSKQKQKQSTKIHKQPAEEPGPSQQPHMLPSLEGSGEGSTNPTPDQTLAVRRQNTQSKRKSAGSGKARKKQRACLTANALKPANDMTGGGSPLATGNADPRAGQQQQQKDVSTTETAGAAGFGSEMQEQANEFNEAHDELACSEAAAVRGGCQGNLMAHNACQPVSSRECDNTPDKRIQNAGNQAALPSPSRMRSGAIRVNPGPADQSSSPTVDAAAPSQHPQDDNKQSALPAPSRTCSGAIRKSPRLADRPSADQDLQTPADAAAFNGVQQPQQQIAAGQTLSSPAQTRLAAVRRQTQPVGSRIAGESSVLAVDIATSSPATTRSGAVRRQSQLDCSNKQSEPAAAILMPAQQQQDAGSKAVATPRKKWSKGSTRRSLARSDQVDALANDVSAEPSADPSTAGEGSFELPSTVPTAAKKHQLKFSIHDQPDAQAGAMTCDGQSSAHAGATRSSAAKKCRKKGKKQRRRNNQHPLVEASNLAAELQQLPDNDANTPSAPQSVASREPSQSQCKSPRDGQPGVETGDGDHPTPAEQPAVQAEDMQPSAKGMLLKESSKRCSKDGDGPFEDGRKPRSSLAESSLATQETAEGNAFSDPQKRRSRSSKKSRKRQKKHADASQQLIPSACLPVPAEQQGLQSGTIQSHAGPMQDSADDADMPDAAAQSPPPTIWSPSRHVPKRARSGVGVGHLQQPSGHAENEQSSHGNPDGLIARQSAVGQQPQRQADTDAAPSYRMSQGQVEHDQTASMAPFHSATAHAQSPHPGAGPLPQDQAEVQMQVALQASAADIADCNPADAQRPAPGTHSFTKHLRDEQMPAALPAPPAKKQRRSKSEGSILHQDKQRSCHVAGDGEVPGSATECHAETSRKHNELSRQPSGSADNAVFHKKRSKGNANSKLSKATQTADAPSATRAQQQEQGAATLSGAAEPAAHAAQVTATEALPPTLGHNVGDAAASSPIQAKCHLHTGKHDGLPETDPQHPESLRNHPPSADASGTASAVSHEQPLGESNFPGGCSGVSGPSADADCPAAGPSCQQDCASKTAAIAGIAAVTSLPDATRIPNAHPTSTSNDSVPDSSLGPGQYQLQASEEFDSPPMRGPQPVEVNTPSQVARVGCMGTLASGREDRQGQAVPTPSTQHAAGSAPAASVNAAVPPSPVATSPAAAKTASRPEVDGQQMHAASGLSASGAAAAFEAAAQERPPSEAPVAPAAEACNAGQMSDADVGKASKGAVSTKGLQLPPAIASKVSEQDEQLRQARAERSLPTPQVTCTDGANGVRPEPSEPAPAKVQGAARAKAPMPSQQPQSAANARDTAQGRANDQESPLEKRQLIDVLRHEMDVDSPDAIEVQQNPSSVSRHRLPVLQHESQPQLSGVSAALASEQGMSCEGLAGPQPWRTEAFHAPQEDMQPAIAMPHLAHTLEAQPSPLAPTSLQAHWHAQSAHGPTQSWLARLSVSPLPDHQRAEIRRISSGSCSEATVLASQAASLAAVQNLPCEARLPIWHEKYAEQQAAWSQTLHAGQRHDSPQLQGPATGRLSGVRCATPASAVLQCSPQVRSLAGTDLPRPIRSLMPPSCDAPSSHMMAQHTASMHTGPRLDGSSPFQGPQARHVSGKAHEHPASFLKGCQKSNEPMLTTGNISCATSSLSKRYHSDQPADCRSNWSGRTSHPRKGRFEGPKGCQHWQVDEGTVEGGPLSQHGSPLQPFRRKSDSFQGPSLSHAACTPRAACGRFMVEGDIAQLRGTAHHGSAVITISQAWPAHEQRGISAGAYGSPYGDLHGAGPHREGVQTKANSSPDDGCYDPDPHRPGYHHAIGPGSSGGLASRCMQHPHSPLQQVHMEQRPQQSSILHRLSAEQQGTAGHDAVAGLFQSPPMISLPSLQSQLLDCHPSKPQRCVSLLNAGDHNLPQNRPDADKQRAHMAIQVLQTDLPDRIQIAMALLGHERAELPRGALSSEAG</sequence>
<feature type="compositionally biased region" description="Polar residues" evidence="1">
    <location>
        <begin position="2591"/>
        <end position="2602"/>
    </location>
</feature>
<feature type="region of interest" description="Disordered" evidence="1">
    <location>
        <begin position="1851"/>
        <end position="1870"/>
    </location>
</feature>
<name>A0AAW1RHA2_9CHLO</name>
<feature type="compositionally biased region" description="Polar residues" evidence="1">
    <location>
        <begin position="1632"/>
        <end position="1645"/>
    </location>
</feature>
<feature type="compositionally biased region" description="Basic and acidic residues" evidence="1">
    <location>
        <begin position="2388"/>
        <end position="2399"/>
    </location>
</feature>
<feature type="compositionally biased region" description="Low complexity" evidence="1">
    <location>
        <begin position="1466"/>
        <end position="1479"/>
    </location>
</feature>
<feature type="region of interest" description="Disordered" evidence="1">
    <location>
        <begin position="2584"/>
        <end position="2609"/>
    </location>
</feature>
<protein>
    <submittedName>
        <fullName evidence="2">Uncharacterized protein</fullName>
    </submittedName>
</protein>
<feature type="region of interest" description="Disordered" evidence="1">
    <location>
        <begin position="2645"/>
        <end position="2853"/>
    </location>
</feature>
<accession>A0AAW1RHA2</accession>
<proteinExistence type="predicted"/>
<feature type="compositionally biased region" description="Polar residues" evidence="1">
    <location>
        <begin position="152"/>
        <end position="163"/>
    </location>
</feature>
<feature type="region of interest" description="Disordered" evidence="1">
    <location>
        <begin position="3100"/>
        <end position="3134"/>
    </location>
</feature>
<feature type="compositionally biased region" description="Low complexity" evidence="1">
    <location>
        <begin position="1135"/>
        <end position="1151"/>
    </location>
</feature>
<feature type="compositionally biased region" description="Basic and acidic residues" evidence="1">
    <location>
        <begin position="2083"/>
        <end position="2101"/>
    </location>
</feature>
<feature type="compositionally biased region" description="Basic and acidic residues" evidence="1">
    <location>
        <begin position="2495"/>
        <end position="2512"/>
    </location>
</feature>
<feature type="compositionally biased region" description="Polar residues" evidence="1">
    <location>
        <begin position="638"/>
        <end position="648"/>
    </location>
</feature>
<feature type="compositionally biased region" description="Basic and acidic residues" evidence="1">
    <location>
        <begin position="1214"/>
        <end position="1224"/>
    </location>
</feature>
<evidence type="ECO:0000313" key="3">
    <source>
        <dbReference type="Proteomes" id="UP001438707"/>
    </source>
</evidence>
<feature type="compositionally biased region" description="Basic residues" evidence="1">
    <location>
        <begin position="1984"/>
        <end position="2000"/>
    </location>
</feature>
<feature type="compositionally biased region" description="Basic residues" evidence="1">
    <location>
        <begin position="1203"/>
        <end position="1213"/>
    </location>
</feature>
<feature type="compositionally biased region" description="Basic and acidic residues" evidence="1">
    <location>
        <begin position="264"/>
        <end position="280"/>
    </location>
</feature>
<feature type="region of interest" description="Disordered" evidence="1">
    <location>
        <begin position="623"/>
        <end position="680"/>
    </location>
</feature>
<feature type="compositionally biased region" description="Basic and acidic residues" evidence="1">
    <location>
        <begin position="2774"/>
        <end position="2787"/>
    </location>
</feature>
<evidence type="ECO:0000256" key="1">
    <source>
        <dbReference type="SAM" id="MobiDB-lite"/>
    </source>
</evidence>
<feature type="compositionally biased region" description="Polar residues" evidence="1">
    <location>
        <begin position="895"/>
        <end position="912"/>
    </location>
</feature>
<feature type="region of interest" description="Disordered" evidence="1">
    <location>
        <begin position="148"/>
        <end position="393"/>
    </location>
</feature>
<gene>
    <name evidence="2" type="ORF">WJX74_001079</name>
</gene>
<feature type="region of interest" description="Disordered" evidence="1">
    <location>
        <begin position="1514"/>
        <end position="1646"/>
    </location>
</feature>
<feature type="compositionally biased region" description="Basic residues" evidence="1">
    <location>
        <begin position="281"/>
        <end position="292"/>
    </location>
</feature>
<feature type="compositionally biased region" description="Basic and acidic residues" evidence="1">
    <location>
        <begin position="1697"/>
        <end position="1707"/>
    </location>
</feature>
<feature type="region of interest" description="Disordered" evidence="1">
    <location>
        <begin position="1694"/>
        <end position="1786"/>
    </location>
</feature>
<feature type="compositionally biased region" description="Low complexity" evidence="1">
    <location>
        <begin position="334"/>
        <end position="354"/>
    </location>
</feature>
<feature type="region of interest" description="Disordered" evidence="1">
    <location>
        <begin position="1353"/>
        <end position="1393"/>
    </location>
</feature>
<feature type="compositionally biased region" description="Low complexity" evidence="1">
    <location>
        <begin position="2706"/>
        <end position="2742"/>
    </location>
</feature>
<organism evidence="2 3">
    <name type="scientific">Apatococcus lobatus</name>
    <dbReference type="NCBI Taxonomy" id="904363"/>
    <lineage>
        <taxon>Eukaryota</taxon>
        <taxon>Viridiplantae</taxon>
        <taxon>Chlorophyta</taxon>
        <taxon>core chlorophytes</taxon>
        <taxon>Trebouxiophyceae</taxon>
        <taxon>Chlorellales</taxon>
        <taxon>Chlorellaceae</taxon>
        <taxon>Apatococcus</taxon>
    </lineage>
</organism>
<keyword evidence="3" id="KW-1185">Reference proteome</keyword>
<feature type="compositionally biased region" description="Basic residues" evidence="1">
    <location>
        <begin position="1895"/>
        <end position="1908"/>
    </location>
</feature>
<feature type="region of interest" description="Disordered" evidence="1">
    <location>
        <begin position="756"/>
        <end position="810"/>
    </location>
</feature>
<feature type="region of interest" description="Disordered" evidence="1">
    <location>
        <begin position="695"/>
        <end position="716"/>
    </location>
</feature>
<feature type="region of interest" description="Disordered" evidence="1">
    <location>
        <begin position="2492"/>
        <end position="2541"/>
    </location>
</feature>
<feature type="compositionally biased region" description="Polar residues" evidence="1">
    <location>
        <begin position="1970"/>
        <end position="1983"/>
    </location>
</feature>
<feature type="compositionally biased region" description="Polar residues" evidence="1">
    <location>
        <begin position="2419"/>
        <end position="2448"/>
    </location>
</feature>
<feature type="compositionally biased region" description="Basic and acidic residues" evidence="1">
    <location>
        <begin position="1063"/>
        <end position="1073"/>
    </location>
</feature>
<feature type="compositionally biased region" description="Polar residues" evidence="1">
    <location>
        <begin position="1080"/>
        <end position="1092"/>
    </location>
</feature>
<feature type="region of interest" description="Disordered" evidence="1">
    <location>
        <begin position="3042"/>
        <end position="3062"/>
    </location>
</feature>
<feature type="compositionally biased region" description="Polar residues" evidence="1">
    <location>
        <begin position="170"/>
        <end position="181"/>
    </location>
</feature>